<comment type="caution">
    <text evidence="1">The sequence shown here is derived from an EMBL/GenBank/DDBJ whole genome shotgun (WGS) entry which is preliminary data.</text>
</comment>
<name>A0A8X7WIZ0_BRACI</name>
<gene>
    <name evidence="1" type="ORF">Bca52824_001666</name>
</gene>
<keyword evidence="2" id="KW-1185">Reference proteome</keyword>
<accession>A0A8X7WIZ0</accession>
<dbReference type="EMBL" id="JAAMPC010000001">
    <property type="protein sequence ID" value="KAG2330486.1"/>
    <property type="molecule type" value="Genomic_DNA"/>
</dbReference>
<dbReference type="Proteomes" id="UP000886595">
    <property type="component" value="Unassembled WGS sequence"/>
</dbReference>
<organism evidence="1 2">
    <name type="scientific">Brassica carinata</name>
    <name type="common">Ethiopian mustard</name>
    <name type="synonym">Abyssinian cabbage</name>
    <dbReference type="NCBI Taxonomy" id="52824"/>
    <lineage>
        <taxon>Eukaryota</taxon>
        <taxon>Viridiplantae</taxon>
        <taxon>Streptophyta</taxon>
        <taxon>Embryophyta</taxon>
        <taxon>Tracheophyta</taxon>
        <taxon>Spermatophyta</taxon>
        <taxon>Magnoliopsida</taxon>
        <taxon>eudicotyledons</taxon>
        <taxon>Gunneridae</taxon>
        <taxon>Pentapetalae</taxon>
        <taxon>rosids</taxon>
        <taxon>malvids</taxon>
        <taxon>Brassicales</taxon>
        <taxon>Brassicaceae</taxon>
        <taxon>Brassiceae</taxon>
        <taxon>Brassica</taxon>
    </lineage>
</organism>
<proteinExistence type="predicted"/>
<dbReference type="AlphaFoldDB" id="A0A8X7WIZ0"/>
<sequence length="110" mass="12481">MAAGGSKRLKNRTTYGATYGIASAPEFVLESQSHGRSPQMTHQSMPPPPPPLLLYEVKNEFNAKAKLRLKNIVGDWKEKWRVLGEDAKLIYISDHVWTDLKAYWTLPRSV</sequence>
<dbReference type="OrthoDB" id="10324928at2759"/>
<evidence type="ECO:0000313" key="2">
    <source>
        <dbReference type="Proteomes" id="UP000886595"/>
    </source>
</evidence>
<protein>
    <submittedName>
        <fullName evidence="1">Uncharacterized protein</fullName>
    </submittedName>
</protein>
<evidence type="ECO:0000313" key="1">
    <source>
        <dbReference type="EMBL" id="KAG2330486.1"/>
    </source>
</evidence>
<reference evidence="1 2" key="1">
    <citation type="submission" date="2020-02" db="EMBL/GenBank/DDBJ databases">
        <authorList>
            <person name="Ma Q."/>
            <person name="Huang Y."/>
            <person name="Song X."/>
            <person name="Pei D."/>
        </authorList>
    </citation>
    <scope>NUCLEOTIDE SEQUENCE [LARGE SCALE GENOMIC DNA]</scope>
    <source>
        <strain evidence="1">Sxm20200214</strain>
        <tissue evidence="1">Leaf</tissue>
    </source>
</reference>